<evidence type="ECO:0000313" key="1">
    <source>
        <dbReference type="EMBL" id="PIR98331.1"/>
    </source>
</evidence>
<organism evidence="1 2">
    <name type="scientific">Candidatus Colwellbacteria bacterium CG10_big_fil_rev_8_21_14_0_10_41_28</name>
    <dbReference type="NCBI Taxonomy" id="1974539"/>
    <lineage>
        <taxon>Bacteria</taxon>
        <taxon>Candidatus Colwelliibacteriota</taxon>
    </lineage>
</organism>
<dbReference type="Proteomes" id="UP000230776">
    <property type="component" value="Unassembled WGS sequence"/>
</dbReference>
<evidence type="ECO:0000313" key="2">
    <source>
        <dbReference type="Proteomes" id="UP000230776"/>
    </source>
</evidence>
<protein>
    <submittedName>
        <fullName evidence="1">Uncharacterized protein</fullName>
    </submittedName>
</protein>
<dbReference type="AlphaFoldDB" id="A0A2H0VGY3"/>
<reference evidence="2" key="1">
    <citation type="submission" date="2017-09" db="EMBL/GenBank/DDBJ databases">
        <title>Depth-based differentiation of microbial function through sediment-hosted aquifers and enrichment of novel symbionts in the deep terrestrial subsurface.</title>
        <authorList>
            <person name="Probst A.J."/>
            <person name="Ladd B."/>
            <person name="Jarett J.K."/>
            <person name="Geller-Mcgrath D.E."/>
            <person name="Sieber C.M.K."/>
            <person name="Emerson J.B."/>
            <person name="Anantharaman K."/>
            <person name="Thomas B.C."/>
            <person name="Malmstrom R."/>
            <person name="Stieglmeier M."/>
            <person name="Klingl A."/>
            <person name="Woyke T."/>
            <person name="Ryan C.M."/>
            <person name="Banfield J.F."/>
        </authorList>
    </citation>
    <scope>NUCLEOTIDE SEQUENCE [LARGE SCALE GENOMIC DNA]</scope>
</reference>
<accession>A0A2H0VGY3</accession>
<sequence>MLITADGVSALRSLKLGGTNVFYPSELVEGAAEARGEAPIPRDFIVEAMEKIELGEEQAERYPTGMPTLKSIFEVGKKLYEEFSD</sequence>
<proteinExistence type="predicted"/>
<comment type="caution">
    <text evidence="1">The sequence shown here is derived from an EMBL/GenBank/DDBJ whole genome shotgun (WGS) entry which is preliminary data.</text>
</comment>
<gene>
    <name evidence="1" type="ORF">COT88_02350</name>
</gene>
<name>A0A2H0VGY3_9BACT</name>
<dbReference type="EMBL" id="PFAG01000022">
    <property type="protein sequence ID" value="PIR98331.1"/>
    <property type="molecule type" value="Genomic_DNA"/>
</dbReference>